<evidence type="ECO:0000256" key="5">
    <source>
        <dbReference type="ARBA" id="ARBA00012297"/>
    </source>
</evidence>
<evidence type="ECO:0000256" key="9">
    <source>
        <dbReference type="ARBA" id="ARBA00022737"/>
    </source>
</evidence>
<evidence type="ECO:0000256" key="4">
    <source>
        <dbReference type="ARBA" id="ARBA00010609"/>
    </source>
</evidence>
<feature type="domain" description="Plastocyanin-like" evidence="18">
    <location>
        <begin position="610"/>
        <end position="744"/>
    </location>
</feature>
<dbReference type="PROSITE" id="PS00079">
    <property type="entry name" value="MULTICOPPER_OXIDASE1"/>
    <property type="match status" value="1"/>
</dbReference>
<dbReference type="PROSITE" id="PS00080">
    <property type="entry name" value="MULTICOPPER_OXIDASE2"/>
    <property type="match status" value="1"/>
</dbReference>
<keyword evidence="6 14" id="KW-0052">Apoplast</keyword>
<evidence type="ECO:0000256" key="15">
    <source>
        <dbReference type="SAM" id="Coils"/>
    </source>
</evidence>
<dbReference type="CDD" id="cd13897">
    <property type="entry name" value="CuRO_3_LCC_plant"/>
    <property type="match status" value="1"/>
</dbReference>
<dbReference type="InterPro" id="IPR011706">
    <property type="entry name" value="Cu-oxidase_C"/>
</dbReference>
<proteinExistence type="inferred from homology"/>
<evidence type="ECO:0000313" key="20">
    <source>
        <dbReference type="EMBL" id="KAK9715822.1"/>
    </source>
</evidence>
<evidence type="ECO:0000256" key="16">
    <source>
        <dbReference type="SAM" id="MobiDB-lite"/>
    </source>
</evidence>
<dbReference type="GO" id="GO:0048046">
    <property type="term" value="C:apoplast"/>
    <property type="evidence" value="ECO:0007669"/>
    <property type="project" value="UniProtKB-SubCell"/>
</dbReference>
<gene>
    <name evidence="20" type="ORF">RND81_06G191900</name>
</gene>
<keyword evidence="13 14" id="KW-0439">Lignin degradation</keyword>
<dbReference type="Pfam" id="PF00394">
    <property type="entry name" value="Cu-oxidase"/>
    <property type="match status" value="1"/>
</dbReference>
<protein>
    <recommendedName>
        <fullName evidence="5 14">Laccase</fullName>
        <ecNumber evidence="5 14">1.10.3.2</ecNumber>
    </recommendedName>
    <alternativeName>
        <fullName evidence="14">Benzenediol:oxygen oxidoreductase</fullName>
    </alternativeName>
    <alternativeName>
        <fullName evidence="14">Diphenol oxidase</fullName>
    </alternativeName>
    <alternativeName>
        <fullName evidence="14">Urishiol oxidase</fullName>
    </alternativeName>
</protein>
<evidence type="ECO:0000256" key="12">
    <source>
        <dbReference type="ARBA" id="ARBA00023180"/>
    </source>
</evidence>
<keyword evidence="9 14" id="KW-0677">Repeat</keyword>
<evidence type="ECO:0000256" key="13">
    <source>
        <dbReference type="ARBA" id="ARBA00023185"/>
    </source>
</evidence>
<dbReference type="Proteomes" id="UP001443914">
    <property type="component" value="Unassembled WGS sequence"/>
</dbReference>
<evidence type="ECO:0000256" key="8">
    <source>
        <dbReference type="ARBA" id="ARBA00022723"/>
    </source>
</evidence>
<evidence type="ECO:0000313" key="21">
    <source>
        <dbReference type="Proteomes" id="UP001443914"/>
    </source>
</evidence>
<keyword evidence="21" id="KW-1185">Reference proteome</keyword>
<accession>A0AAW1KDB0</accession>
<reference evidence="20" key="1">
    <citation type="submission" date="2024-03" db="EMBL/GenBank/DDBJ databases">
        <title>WGS assembly of Saponaria officinalis var. Norfolk2.</title>
        <authorList>
            <person name="Jenkins J."/>
            <person name="Shu S."/>
            <person name="Grimwood J."/>
            <person name="Barry K."/>
            <person name="Goodstein D."/>
            <person name="Schmutz J."/>
            <person name="Leebens-Mack J."/>
            <person name="Osbourn A."/>
        </authorList>
    </citation>
    <scope>NUCLEOTIDE SEQUENCE [LARGE SCALE GENOMIC DNA]</scope>
    <source>
        <strain evidence="20">JIC</strain>
    </source>
</reference>
<evidence type="ECO:0000256" key="10">
    <source>
        <dbReference type="ARBA" id="ARBA00023002"/>
    </source>
</evidence>
<dbReference type="InterPro" id="IPR008972">
    <property type="entry name" value="Cupredoxin"/>
</dbReference>
<evidence type="ECO:0000256" key="7">
    <source>
        <dbReference type="ARBA" id="ARBA00022525"/>
    </source>
</evidence>
<sequence>MTKEVAPKEWRRLNLSEEVVGAPQGISSSHPAAPTSAPDDTSAVPMRGFQPGPIVTSILARSMEIVKLEESLTTGLRSLGGDVHHSLEWSCELCRKSKAQHAAVVAKLSFADGKLAGALRKLVIQDSKLSEVIAALEVVGNKAKLAETERDKLREELESLKAIEAQLRESESTARASEAVAKVGEAKLKESLGLFRYPSLRDSGYPDAEAEHHMEGNEEGKTHHFNFEIRSAPCRRLCKSKEILTVNGEFPGPTLKIHTGDSMFIRVHNIAKYNITLHWHGIKQERNPWSDGPEYITQCPIQPGKKFKYRVKNVKEEGTVWWHAHSGWARATVHGMIIIYPKPTANYPFPTPLSEIPIILGEWWKRNVIEIPNIANKTGGEPALSDAYTINGQPGHLYPCSSQGMFTTFVEHGKTYLLRILNVVMDEELFFGITNHKLQVVAIDGHYTKPFTTSYILITPGQTIDVLVKTDQFNGSYFMAARSYSSAFGAGFDNSTTTALLNYEYDSQKITNQKLPILPPYNATKAANDFITALKRLVTKKRPITIPSKIDTRLFLTISVNLLNCSKAENCTGPLGKRFSSSINNISFITPNIDILSAYYYNIKGVFTKDFPKNPPIKFNYTGDTLPESLLTPEFGTKVMVLEYDAKVELVLQGTNILASDNHPIHLHGYSFYVVGYGIGNFDPSKDPQKYNLVDPPEQTTVAVPKNGWAALRFRANNPGVWLMHCHLERHQSWGMNMVFLVKDGPTSTNKIVHPPPDLPAC</sequence>
<evidence type="ECO:0000256" key="2">
    <source>
        <dbReference type="ARBA" id="ARBA00002075"/>
    </source>
</evidence>
<name>A0AAW1KDB0_SAPOF</name>
<evidence type="ECO:0000259" key="18">
    <source>
        <dbReference type="Pfam" id="PF07731"/>
    </source>
</evidence>
<keyword evidence="12" id="KW-0325">Glycoprotein</keyword>
<dbReference type="GO" id="GO:0052716">
    <property type="term" value="F:hydroquinone:oxygen oxidoreductase activity"/>
    <property type="evidence" value="ECO:0007669"/>
    <property type="project" value="UniProtKB-EC"/>
</dbReference>
<evidence type="ECO:0000256" key="11">
    <source>
        <dbReference type="ARBA" id="ARBA00023008"/>
    </source>
</evidence>
<evidence type="ECO:0000259" key="19">
    <source>
        <dbReference type="Pfam" id="PF07732"/>
    </source>
</evidence>
<dbReference type="EC" id="1.10.3.2" evidence="5 14"/>
<dbReference type="InterPro" id="IPR001117">
    <property type="entry name" value="Cu-oxidase_2nd"/>
</dbReference>
<feature type="domain" description="Plastocyanin-like" evidence="17">
    <location>
        <begin position="356"/>
        <end position="504"/>
    </location>
</feature>
<dbReference type="InterPro" id="IPR034288">
    <property type="entry name" value="CuRO_1_LCC"/>
</dbReference>
<dbReference type="Pfam" id="PF07731">
    <property type="entry name" value="Cu-oxidase_2"/>
    <property type="match status" value="1"/>
</dbReference>
<comment type="caution">
    <text evidence="20">The sequence shown here is derived from an EMBL/GenBank/DDBJ whole genome shotgun (WGS) entry which is preliminary data.</text>
</comment>
<dbReference type="AlphaFoldDB" id="A0AAW1KDB0"/>
<dbReference type="CDD" id="cd13849">
    <property type="entry name" value="CuRO_1_LCC_plant"/>
    <property type="match status" value="1"/>
</dbReference>
<dbReference type="InterPro" id="IPR045087">
    <property type="entry name" value="Cu-oxidase_fam"/>
</dbReference>
<dbReference type="GO" id="GO:0005507">
    <property type="term" value="F:copper ion binding"/>
    <property type="evidence" value="ECO:0007669"/>
    <property type="project" value="InterPro"/>
</dbReference>
<keyword evidence="8 14" id="KW-0479">Metal-binding</keyword>
<dbReference type="PANTHER" id="PTHR11709">
    <property type="entry name" value="MULTI-COPPER OXIDASE"/>
    <property type="match status" value="1"/>
</dbReference>
<evidence type="ECO:0000256" key="1">
    <source>
        <dbReference type="ARBA" id="ARBA00000349"/>
    </source>
</evidence>
<keyword evidence="15" id="KW-0175">Coiled coil</keyword>
<evidence type="ECO:0000259" key="17">
    <source>
        <dbReference type="Pfam" id="PF00394"/>
    </source>
</evidence>
<dbReference type="Gene3D" id="2.60.40.420">
    <property type="entry name" value="Cupredoxins - blue copper proteins"/>
    <property type="match status" value="3"/>
</dbReference>
<dbReference type="Pfam" id="PF07732">
    <property type="entry name" value="Cu-oxidase_3"/>
    <property type="match status" value="1"/>
</dbReference>
<evidence type="ECO:0000256" key="3">
    <source>
        <dbReference type="ARBA" id="ARBA00004271"/>
    </source>
</evidence>
<dbReference type="InterPro" id="IPR033138">
    <property type="entry name" value="Cu_oxidase_CS"/>
</dbReference>
<comment type="cofactor">
    <cofactor evidence="14">
        <name>Cu cation</name>
        <dbReference type="ChEBI" id="CHEBI:23378"/>
    </cofactor>
    <text evidence="14">Binds 4 Cu cations per monomer.</text>
</comment>
<organism evidence="20 21">
    <name type="scientific">Saponaria officinalis</name>
    <name type="common">Common soapwort</name>
    <name type="synonym">Lychnis saponaria</name>
    <dbReference type="NCBI Taxonomy" id="3572"/>
    <lineage>
        <taxon>Eukaryota</taxon>
        <taxon>Viridiplantae</taxon>
        <taxon>Streptophyta</taxon>
        <taxon>Embryophyta</taxon>
        <taxon>Tracheophyta</taxon>
        <taxon>Spermatophyta</taxon>
        <taxon>Magnoliopsida</taxon>
        <taxon>eudicotyledons</taxon>
        <taxon>Gunneridae</taxon>
        <taxon>Pentapetalae</taxon>
        <taxon>Caryophyllales</taxon>
        <taxon>Caryophyllaceae</taxon>
        <taxon>Caryophylleae</taxon>
        <taxon>Saponaria</taxon>
    </lineage>
</organism>
<feature type="region of interest" description="Disordered" evidence="16">
    <location>
        <begin position="21"/>
        <end position="44"/>
    </location>
</feature>
<comment type="similarity">
    <text evidence="4 14">Belongs to the multicopper oxidase family.</text>
</comment>
<evidence type="ECO:0000256" key="14">
    <source>
        <dbReference type="RuleBase" id="RU361119"/>
    </source>
</evidence>
<dbReference type="NCBIfam" id="TIGR03389">
    <property type="entry name" value="laccase"/>
    <property type="match status" value="1"/>
</dbReference>
<dbReference type="InterPro" id="IPR034289">
    <property type="entry name" value="CuRO_3_LCC"/>
</dbReference>
<keyword evidence="11 14" id="KW-0186">Copper</keyword>
<comment type="function">
    <text evidence="2 14">Lignin degradation and detoxification of lignin-derived products.</text>
</comment>
<dbReference type="InterPro" id="IPR034285">
    <property type="entry name" value="CuRO_2_LCC"/>
</dbReference>
<keyword evidence="10 14" id="KW-0560">Oxidoreductase</keyword>
<dbReference type="PANTHER" id="PTHR11709:SF262">
    <property type="entry name" value="LACCASE-14"/>
    <property type="match status" value="1"/>
</dbReference>
<dbReference type="GO" id="GO:0046274">
    <property type="term" value="P:lignin catabolic process"/>
    <property type="evidence" value="ECO:0007669"/>
    <property type="project" value="UniProtKB-KW"/>
</dbReference>
<comment type="catalytic activity">
    <reaction evidence="1 14">
        <text>4 hydroquinone + O2 = 4 benzosemiquinone + 2 H2O</text>
        <dbReference type="Rhea" id="RHEA:11276"/>
        <dbReference type="ChEBI" id="CHEBI:15377"/>
        <dbReference type="ChEBI" id="CHEBI:15379"/>
        <dbReference type="ChEBI" id="CHEBI:17594"/>
        <dbReference type="ChEBI" id="CHEBI:17977"/>
        <dbReference type="EC" id="1.10.3.2"/>
    </reaction>
</comment>
<dbReference type="InterPro" id="IPR017761">
    <property type="entry name" value="Laccase"/>
</dbReference>
<dbReference type="EMBL" id="JBDFQZ010000006">
    <property type="protein sequence ID" value="KAK9715822.1"/>
    <property type="molecule type" value="Genomic_DNA"/>
</dbReference>
<dbReference type="InterPro" id="IPR011707">
    <property type="entry name" value="Cu-oxidase-like_N"/>
</dbReference>
<dbReference type="CDD" id="cd13875">
    <property type="entry name" value="CuRO_2_LCC_plant"/>
    <property type="match status" value="1"/>
</dbReference>
<comment type="subcellular location">
    <subcellularLocation>
        <location evidence="3 14">Secreted</location>
        <location evidence="3 14">Extracellular space</location>
        <location evidence="3 14">Apoplast</location>
    </subcellularLocation>
</comment>
<dbReference type="InterPro" id="IPR002355">
    <property type="entry name" value="Cu_oxidase_Cu_BS"/>
</dbReference>
<dbReference type="SUPFAM" id="SSF49503">
    <property type="entry name" value="Cupredoxins"/>
    <property type="match status" value="3"/>
</dbReference>
<feature type="compositionally biased region" description="Low complexity" evidence="16">
    <location>
        <begin position="27"/>
        <end position="43"/>
    </location>
</feature>
<feature type="coiled-coil region" evidence="15">
    <location>
        <begin position="136"/>
        <end position="180"/>
    </location>
</feature>
<feature type="domain" description="Plastocyanin-like" evidence="19">
    <location>
        <begin position="230"/>
        <end position="342"/>
    </location>
</feature>
<keyword evidence="7 14" id="KW-0964">Secreted</keyword>
<evidence type="ECO:0000256" key="6">
    <source>
        <dbReference type="ARBA" id="ARBA00022523"/>
    </source>
</evidence>